<sequence length="155" mass="17740">MINKKLGVNRFFDGGGRLLHSAICLDLARLIELDEKNAPTQDGDLQKMYDEAFSSMFAEGPGCFSWTDERKFYIKYVPCFHACPCGSEAMKAPFKPYREMCQKKNGEYEPCTARRDVRKLLLREYDQKTEPLPEAHARGLYLPLLLSVISAFVCK</sequence>
<evidence type="ECO:0000313" key="2">
    <source>
        <dbReference type="Proteomes" id="UP000053660"/>
    </source>
</evidence>
<dbReference type="AlphaFoldDB" id="A0A0B1S3B4"/>
<accession>A0A0B1S3B4</accession>
<gene>
    <name evidence="1" type="ORF">OESDEN_20487</name>
</gene>
<protein>
    <submittedName>
        <fullName evidence="1">Uncharacterized protein</fullName>
    </submittedName>
</protein>
<name>A0A0B1S3B4_OESDE</name>
<dbReference type="Proteomes" id="UP000053660">
    <property type="component" value="Unassembled WGS sequence"/>
</dbReference>
<proteinExistence type="predicted"/>
<reference evidence="1 2" key="1">
    <citation type="submission" date="2014-03" db="EMBL/GenBank/DDBJ databases">
        <title>Draft genome of the hookworm Oesophagostomum dentatum.</title>
        <authorList>
            <person name="Mitreva M."/>
        </authorList>
    </citation>
    <scope>NUCLEOTIDE SEQUENCE [LARGE SCALE GENOMIC DNA]</scope>
    <source>
        <strain evidence="1 2">OD-Hann</strain>
    </source>
</reference>
<keyword evidence="2" id="KW-1185">Reference proteome</keyword>
<dbReference type="OrthoDB" id="5917794at2759"/>
<organism evidence="1 2">
    <name type="scientific">Oesophagostomum dentatum</name>
    <name type="common">Nodular worm</name>
    <dbReference type="NCBI Taxonomy" id="61180"/>
    <lineage>
        <taxon>Eukaryota</taxon>
        <taxon>Metazoa</taxon>
        <taxon>Ecdysozoa</taxon>
        <taxon>Nematoda</taxon>
        <taxon>Chromadorea</taxon>
        <taxon>Rhabditida</taxon>
        <taxon>Rhabditina</taxon>
        <taxon>Rhabditomorpha</taxon>
        <taxon>Strongyloidea</taxon>
        <taxon>Strongylidae</taxon>
        <taxon>Oesophagostomum</taxon>
    </lineage>
</organism>
<evidence type="ECO:0000313" key="1">
    <source>
        <dbReference type="EMBL" id="KHJ79853.1"/>
    </source>
</evidence>
<dbReference type="EMBL" id="KN602922">
    <property type="protein sequence ID" value="KHJ79853.1"/>
    <property type="molecule type" value="Genomic_DNA"/>
</dbReference>